<dbReference type="InterPro" id="IPR050090">
    <property type="entry name" value="Tyrosine_recombinase_XerCD"/>
</dbReference>
<dbReference type="SUPFAM" id="SSF56349">
    <property type="entry name" value="DNA breaking-rejoining enzymes"/>
    <property type="match status" value="2"/>
</dbReference>
<accession>A0ABS7RGQ2</accession>
<evidence type="ECO:0000313" key="5">
    <source>
        <dbReference type="Proteomes" id="UP000754710"/>
    </source>
</evidence>
<dbReference type="Pfam" id="PF00589">
    <property type="entry name" value="Phage_integrase"/>
    <property type="match status" value="1"/>
</dbReference>
<name>A0ABS7RGQ2_9ACTN</name>
<proteinExistence type="predicted"/>
<dbReference type="PANTHER" id="PTHR30349">
    <property type="entry name" value="PHAGE INTEGRASE-RELATED"/>
    <property type="match status" value="1"/>
</dbReference>
<dbReference type="InterPro" id="IPR011010">
    <property type="entry name" value="DNA_brk_join_enz"/>
</dbReference>
<evidence type="ECO:0000256" key="2">
    <source>
        <dbReference type="ARBA" id="ARBA00023172"/>
    </source>
</evidence>
<dbReference type="CDD" id="cd00799">
    <property type="entry name" value="INT_Cre_C"/>
    <property type="match status" value="1"/>
</dbReference>
<evidence type="ECO:0000256" key="1">
    <source>
        <dbReference type="ARBA" id="ARBA00023125"/>
    </source>
</evidence>
<keyword evidence="5" id="KW-1185">Reference proteome</keyword>
<dbReference type="EMBL" id="JAIEZQ010000001">
    <property type="protein sequence ID" value="MBY9074225.1"/>
    <property type="molecule type" value="Genomic_DNA"/>
</dbReference>
<evidence type="ECO:0000313" key="4">
    <source>
        <dbReference type="EMBL" id="MBY9074225.1"/>
    </source>
</evidence>
<evidence type="ECO:0000259" key="3">
    <source>
        <dbReference type="Pfam" id="PF00589"/>
    </source>
</evidence>
<keyword evidence="2" id="KW-0233">DNA recombination</keyword>
<dbReference type="Gene3D" id="1.10.150.130">
    <property type="match status" value="1"/>
</dbReference>
<dbReference type="RefSeq" id="WP_221023927.1">
    <property type="nucleotide sequence ID" value="NZ_JAIEZQ010000001.1"/>
</dbReference>
<feature type="domain" description="Tyr recombinase" evidence="3">
    <location>
        <begin position="381"/>
        <end position="568"/>
    </location>
</feature>
<keyword evidence="1" id="KW-0238">DNA-binding</keyword>
<comment type="caution">
    <text evidence="4">The sequence shown here is derived from an EMBL/GenBank/DDBJ whole genome shotgun (WGS) entry which is preliminary data.</text>
</comment>
<dbReference type="Gene3D" id="1.10.443.10">
    <property type="entry name" value="Intergrase catalytic core"/>
    <property type="match status" value="1"/>
</dbReference>
<dbReference type="SUPFAM" id="SSF47823">
    <property type="entry name" value="lambda integrase-like, N-terminal domain"/>
    <property type="match status" value="1"/>
</dbReference>
<protein>
    <submittedName>
        <fullName evidence="4">Site-specific integrase</fullName>
    </submittedName>
</protein>
<organism evidence="4 5">
    <name type="scientific">Nocardioides jiangsuensis</name>
    <dbReference type="NCBI Taxonomy" id="2866161"/>
    <lineage>
        <taxon>Bacteria</taxon>
        <taxon>Bacillati</taxon>
        <taxon>Actinomycetota</taxon>
        <taxon>Actinomycetes</taxon>
        <taxon>Propionibacteriales</taxon>
        <taxon>Nocardioidaceae</taxon>
        <taxon>Nocardioides</taxon>
    </lineage>
</organism>
<reference evidence="4 5" key="1">
    <citation type="submission" date="2021-08" db="EMBL/GenBank/DDBJ databases">
        <title>Nocardioides bacterium WL0053 sp. nov., isolated from the sediment.</title>
        <authorList>
            <person name="Wang L."/>
            <person name="Zhang D."/>
            <person name="Zhang A."/>
        </authorList>
    </citation>
    <scope>NUCLEOTIDE SEQUENCE [LARGE SCALE GENOMIC DNA]</scope>
    <source>
        <strain evidence="4 5">WL0053</strain>
    </source>
</reference>
<dbReference type="InterPro" id="IPR010998">
    <property type="entry name" value="Integrase_recombinase_N"/>
</dbReference>
<sequence length="588" mass="63496">MSHTQTQPSRGIRGGKTGLRPGALVALMAADDDRHDRDLTEVGDAIAVVEAELIEDDQQALPGDLIDAVLDAYLENGRLVPAKHAEVSGLAPSDTRRLERARMLDKLRASAFADSTLHSYGYGVTAWRNWCRREGVPALPFDPLNVANHLIDYAFSWEEMSDEVRRDEDGNAVNAVMVGTVELRLASLNKAAEFLGMPKPGDNEGVRELMRGLRRTFLSAKQHQKRALTHDLLLRCLEATTGRTLAAQRVRGALLLRARTEATAGQLEALSWADVTLTADAVALELAPVHRHGRTREIVVAAHPTNPALCLVGALRSLRTISARLDRVFAHASGTPLTRQALHLAVHKAAAPAGGWAAAPGLSDRELARVIVDGALATPLQSARDRALLLTGFWGALRRSNLSALNWSDLVDHGEDGVEVILRKSKTDQEGVGTSVWAPPSETGSGTPCPATALRQWHTQLTAALGRTPLPNEPVFVSLSGGGTLRLNGRDRLTRLPGEGINEIVQRLTIAAGITAKPKQHERNPFGAHSLRAGFVTEAAMAGMSIPEIMGVTKHKSPQIVMEYVRLTREAKQNASRRLLGQIGRQAA</sequence>
<dbReference type="InterPro" id="IPR002104">
    <property type="entry name" value="Integrase_catalytic"/>
</dbReference>
<dbReference type="InterPro" id="IPR013762">
    <property type="entry name" value="Integrase-like_cat_sf"/>
</dbReference>
<dbReference type="PANTHER" id="PTHR30349:SF90">
    <property type="entry name" value="TYROSINE RECOMBINASE XERD"/>
    <property type="match status" value="1"/>
</dbReference>
<gene>
    <name evidence="4" type="ORF">K1X13_05250</name>
</gene>
<dbReference type="Proteomes" id="UP000754710">
    <property type="component" value="Unassembled WGS sequence"/>
</dbReference>